<name>R7A4U8_9FIRM</name>
<reference evidence="8" key="1">
    <citation type="submission" date="2012-11" db="EMBL/GenBank/DDBJ databases">
        <title>Dependencies among metagenomic species, viruses, plasmids and units of genetic variation.</title>
        <authorList>
            <person name="Nielsen H.B."/>
            <person name="Almeida M."/>
            <person name="Juncker A.S."/>
            <person name="Rasmussen S."/>
            <person name="Li J."/>
            <person name="Sunagawa S."/>
            <person name="Plichta D."/>
            <person name="Gautier L."/>
            <person name="Le Chatelier E."/>
            <person name="Peletier E."/>
            <person name="Bonde I."/>
            <person name="Nielsen T."/>
            <person name="Manichanh C."/>
            <person name="Arumugam M."/>
            <person name="Batto J."/>
            <person name="Santos M.B.Q.D."/>
            <person name="Blom N."/>
            <person name="Borruel N."/>
            <person name="Burgdorf K.S."/>
            <person name="Boumezbeur F."/>
            <person name="Casellas F."/>
            <person name="Dore J."/>
            <person name="Guarner F."/>
            <person name="Hansen T."/>
            <person name="Hildebrand F."/>
            <person name="Kaas R.S."/>
            <person name="Kennedy S."/>
            <person name="Kristiansen K."/>
            <person name="Kultima J.R."/>
            <person name="Leonard P."/>
            <person name="Levenez F."/>
            <person name="Lund O."/>
            <person name="Moumen B."/>
            <person name="Le Paslier D."/>
            <person name="Pons N."/>
            <person name="Pedersen O."/>
            <person name="Prifti E."/>
            <person name="Qin J."/>
            <person name="Raes J."/>
            <person name="Tap J."/>
            <person name="Tims S."/>
            <person name="Ussery D.W."/>
            <person name="Yamada T."/>
            <person name="MetaHit consortium"/>
            <person name="Renault P."/>
            <person name="Sicheritz-Ponten T."/>
            <person name="Bork P."/>
            <person name="Wang J."/>
            <person name="Brunak S."/>
            <person name="Ehrlich S.D."/>
        </authorList>
    </citation>
    <scope>NUCLEOTIDE SEQUENCE [LARGE SCALE GENOMIC DNA]</scope>
</reference>
<keyword evidence="3 6" id="KW-0413">Isomerase</keyword>
<dbReference type="GO" id="GO:0009982">
    <property type="term" value="F:pseudouridine synthase activity"/>
    <property type="evidence" value="ECO:0007669"/>
    <property type="project" value="InterPro"/>
</dbReference>
<keyword evidence="5" id="KW-0694">RNA-binding</keyword>
<dbReference type="InterPro" id="IPR020103">
    <property type="entry name" value="PsdUridine_synth_cat_dom_sf"/>
</dbReference>
<dbReference type="GO" id="GO:0003723">
    <property type="term" value="F:RNA binding"/>
    <property type="evidence" value="ECO:0007669"/>
    <property type="project" value="UniProtKB-KW"/>
</dbReference>
<dbReference type="GO" id="GO:0006396">
    <property type="term" value="P:RNA processing"/>
    <property type="evidence" value="ECO:0007669"/>
    <property type="project" value="UniProtKB-ARBA"/>
</dbReference>
<dbReference type="Proteomes" id="UP000018141">
    <property type="component" value="Unassembled WGS sequence"/>
</dbReference>
<organism evidence="8 9">
    <name type="scientific">Bacteroides pectinophilus CAG:437</name>
    <dbReference type="NCBI Taxonomy" id="1263051"/>
    <lineage>
        <taxon>Bacteria</taxon>
        <taxon>Bacillati</taxon>
        <taxon>Bacillota</taxon>
        <taxon>Clostridia</taxon>
        <taxon>Eubacteriales</taxon>
    </lineage>
</organism>
<accession>R7A4U8</accession>
<dbReference type="Gene3D" id="3.30.2350.10">
    <property type="entry name" value="Pseudouridine synthase"/>
    <property type="match status" value="1"/>
</dbReference>
<evidence type="ECO:0000313" key="9">
    <source>
        <dbReference type="Proteomes" id="UP000018141"/>
    </source>
</evidence>
<comment type="similarity">
    <text evidence="2 6">Belongs to the pseudouridine synthase RluA family.</text>
</comment>
<evidence type="ECO:0000313" key="8">
    <source>
        <dbReference type="EMBL" id="CDD55833.1"/>
    </source>
</evidence>
<sequence>MKELVISSREAGLRLDRYLERYLCNAQKNFIYKMLRKKNITLNDTKCNGNEKLAGGDRIKIFFSDETLRKFTSAEKDTTHRDVPDKIKLKVMYEDEDIVIIDKPSGMLSQKASAGDKSLVEYVTEYLLDTGSLTQKDLITFRPGICNRLDRNTSGLVVAGKTIKGLQEMSEAFRDRTLHKYYICVVAGRINERSRVSGYLVRDEKTNKSTIYADYKEALDNAEADMINNIETEYIPAVSNDNFTLLKVKLITGRTHQIRAHLASLGHPIAGDVKYGSRQINKRMSDQYHIKSQMLHAYELDYPQRGLCVRTDIPKEFDRVLKGEHIWEHGIQEDLEALH</sequence>
<dbReference type="AlphaFoldDB" id="R7A4U8"/>
<dbReference type="GO" id="GO:0140098">
    <property type="term" value="F:catalytic activity, acting on RNA"/>
    <property type="evidence" value="ECO:0007669"/>
    <property type="project" value="UniProtKB-ARBA"/>
</dbReference>
<proteinExistence type="inferred from homology"/>
<dbReference type="InterPro" id="IPR006145">
    <property type="entry name" value="PsdUridine_synth_RsuA/RluA"/>
</dbReference>
<dbReference type="PANTHER" id="PTHR21600">
    <property type="entry name" value="MITOCHONDRIAL RNA PSEUDOURIDINE SYNTHASE"/>
    <property type="match status" value="1"/>
</dbReference>
<dbReference type="CDD" id="cd02869">
    <property type="entry name" value="PseudoU_synth_RluA_like"/>
    <property type="match status" value="1"/>
</dbReference>
<dbReference type="Gene3D" id="3.10.290.10">
    <property type="entry name" value="RNA-binding S4 domain"/>
    <property type="match status" value="1"/>
</dbReference>
<dbReference type="InterPro" id="IPR036986">
    <property type="entry name" value="S4_RNA-bd_sf"/>
</dbReference>
<dbReference type="PROSITE" id="PS50889">
    <property type="entry name" value="S4"/>
    <property type="match status" value="1"/>
</dbReference>
<evidence type="ECO:0000259" key="7">
    <source>
        <dbReference type="Pfam" id="PF00849"/>
    </source>
</evidence>
<protein>
    <recommendedName>
        <fullName evidence="6">Pseudouridine synthase</fullName>
        <ecNumber evidence="6">5.4.99.-</ecNumber>
    </recommendedName>
</protein>
<dbReference type="NCBIfam" id="TIGR00005">
    <property type="entry name" value="rluA_subfam"/>
    <property type="match status" value="1"/>
</dbReference>
<dbReference type="EMBL" id="CBHH010000020">
    <property type="protein sequence ID" value="CDD55833.1"/>
    <property type="molecule type" value="Genomic_DNA"/>
</dbReference>
<evidence type="ECO:0000256" key="2">
    <source>
        <dbReference type="ARBA" id="ARBA00010876"/>
    </source>
</evidence>
<dbReference type="SUPFAM" id="SSF55120">
    <property type="entry name" value="Pseudouridine synthase"/>
    <property type="match status" value="1"/>
</dbReference>
<evidence type="ECO:0000256" key="4">
    <source>
        <dbReference type="PIRSR" id="PIRSR606225-1"/>
    </source>
</evidence>
<feature type="active site" evidence="4">
    <location>
        <position position="150"/>
    </location>
</feature>
<dbReference type="InterPro" id="IPR006224">
    <property type="entry name" value="PsdUridine_synth_RluA-like_CS"/>
</dbReference>
<feature type="domain" description="Pseudouridine synthase RsuA/RluA-like" evidence="7">
    <location>
        <begin position="97"/>
        <end position="264"/>
    </location>
</feature>
<dbReference type="GO" id="GO:0001522">
    <property type="term" value="P:pseudouridine synthesis"/>
    <property type="evidence" value="ECO:0007669"/>
    <property type="project" value="InterPro"/>
</dbReference>
<dbReference type="InterPro" id="IPR050188">
    <property type="entry name" value="RluA_PseudoU_synthase"/>
</dbReference>
<dbReference type="Pfam" id="PF00849">
    <property type="entry name" value="PseudoU_synth_2"/>
    <property type="match status" value="1"/>
</dbReference>
<evidence type="ECO:0000256" key="3">
    <source>
        <dbReference type="ARBA" id="ARBA00023235"/>
    </source>
</evidence>
<dbReference type="InterPro" id="IPR006225">
    <property type="entry name" value="PsdUridine_synth_RluC/D"/>
</dbReference>
<evidence type="ECO:0000256" key="5">
    <source>
        <dbReference type="PROSITE-ProRule" id="PRU00182"/>
    </source>
</evidence>
<comment type="catalytic activity">
    <reaction evidence="1 6">
        <text>a uridine in RNA = a pseudouridine in RNA</text>
        <dbReference type="Rhea" id="RHEA:48348"/>
        <dbReference type="Rhea" id="RHEA-COMP:12068"/>
        <dbReference type="Rhea" id="RHEA-COMP:12069"/>
        <dbReference type="ChEBI" id="CHEBI:65314"/>
        <dbReference type="ChEBI" id="CHEBI:65315"/>
    </reaction>
</comment>
<comment type="caution">
    <text evidence="8">The sequence shown here is derived from an EMBL/GenBank/DDBJ whole genome shotgun (WGS) entry which is preliminary data.</text>
</comment>
<evidence type="ECO:0000256" key="1">
    <source>
        <dbReference type="ARBA" id="ARBA00000073"/>
    </source>
</evidence>
<dbReference type="PROSITE" id="PS01129">
    <property type="entry name" value="PSI_RLU"/>
    <property type="match status" value="1"/>
</dbReference>
<gene>
    <name evidence="8" type="ORF">BN656_00558</name>
</gene>
<evidence type="ECO:0000256" key="6">
    <source>
        <dbReference type="RuleBase" id="RU362028"/>
    </source>
</evidence>
<dbReference type="PANTHER" id="PTHR21600:SF83">
    <property type="entry name" value="PSEUDOURIDYLATE SYNTHASE RPUSD4, MITOCHONDRIAL"/>
    <property type="match status" value="1"/>
</dbReference>
<dbReference type="EC" id="5.4.99.-" evidence="6"/>
<comment type="function">
    <text evidence="6">Responsible for synthesis of pseudouridine from uracil.</text>
</comment>